<dbReference type="CDD" id="cd01650">
    <property type="entry name" value="RT_nLTR_like"/>
    <property type="match status" value="1"/>
</dbReference>
<accession>A0A8I6WDV3</accession>
<protein>
    <recommendedName>
        <fullName evidence="1">Reverse transcriptase domain-containing protein</fullName>
    </recommendedName>
</protein>
<dbReference type="EnsemblPlants" id="HORVU.MOREX.r3.1HG0070520.1">
    <property type="protein sequence ID" value="HORVU.MOREX.r3.1HG0070520.1.CDS1"/>
    <property type="gene ID" value="HORVU.MOREX.r3.1HG0070520"/>
</dbReference>
<dbReference type="InterPro" id="IPR043502">
    <property type="entry name" value="DNA/RNA_pol_sf"/>
</dbReference>
<dbReference type="SUPFAM" id="SSF56672">
    <property type="entry name" value="DNA/RNA polymerases"/>
    <property type="match status" value="1"/>
</dbReference>
<dbReference type="SMR" id="A0A8I6WDV3"/>
<dbReference type="Proteomes" id="UP000011116">
    <property type="component" value="Chromosome 1H"/>
</dbReference>
<reference evidence="3" key="1">
    <citation type="journal article" date="2012" name="Nature">
        <title>A physical, genetic and functional sequence assembly of the barley genome.</title>
        <authorList>
            <consortium name="The International Barley Genome Sequencing Consortium"/>
            <person name="Mayer K.F."/>
            <person name="Waugh R."/>
            <person name="Brown J.W."/>
            <person name="Schulman A."/>
            <person name="Langridge P."/>
            <person name="Platzer M."/>
            <person name="Fincher G.B."/>
            <person name="Muehlbauer G.J."/>
            <person name="Sato K."/>
            <person name="Close T.J."/>
            <person name="Wise R.P."/>
            <person name="Stein N."/>
        </authorList>
    </citation>
    <scope>NUCLEOTIDE SEQUENCE [LARGE SCALE GENOMIC DNA]</scope>
    <source>
        <strain evidence="3">cv. Morex</strain>
    </source>
</reference>
<sequence>MLEVATSFYKNLFSQEARHNIHLGPTFWRDDELITMAENDSLQKDFSEEEVKEAIFGSYANGAPGPDGFSFLFYKTFWELIKSDFMAMVKDFEVGNLDIHRLNFALIILVPKEPDANVMKKFRPIILSNCAVKIFSKVLTNRLSPISDRLISPNETAFIKGRYILESVVLAHEVIHEVKKSNVPGLVLKLDYEKAYDRVNWDFLFEMLESRGFGSKWILWIKKLLFQGTFSVRINDTTGPYFVGGKGLKQGDPISPILFNLVADVFTKMLAKAAGQGLISGVLSNVIPGGVVSLQYADDTLLFLEDSYEKAKKFKWILSCFECISGMKINFHKSDLITINMNEERANIFAQIFCCNLGSFPIKYLGVPLHYDKLRREDLQPIIDRIIKGISGWLGRYVTYKGKIILLCACVISIPAYLMAVLKFPKWAINAINSEMAHFLWGNMGDHHKYHLAKWGLVSRKKEFGGLGIPNIRDYNMALLASWGKRFHNSRDSDWKKLLVFKYDVDNPNIFWSRQQGGSPVWKSISWALQAARNFYEWKIGNVGTLDFGMTNGLGIVPLKLDFGICLIFVINKIVWCPMFGMVLT</sequence>
<evidence type="ECO:0000259" key="1">
    <source>
        <dbReference type="PROSITE" id="PS50878"/>
    </source>
</evidence>
<reference evidence="2" key="3">
    <citation type="submission" date="2022-01" db="UniProtKB">
        <authorList>
            <consortium name="EnsemblPlants"/>
        </authorList>
    </citation>
    <scope>IDENTIFICATION</scope>
    <source>
        <strain evidence="2">subsp. vulgare</strain>
    </source>
</reference>
<dbReference type="Gramene" id="HORVU.MOREX.r3.1HG0070520.1">
    <property type="protein sequence ID" value="HORVU.MOREX.r3.1HG0070520.1.CDS1"/>
    <property type="gene ID" value="HORVU.MOREX.r3.1HG0070520"/>
</dbReference>
<name>A0A8I6WDV3_HORVV</name>
<evidence type="ECO:0000313" key="3">
    <source>
        <dbReference type="Proteomes" id="UP000011116"/>
    </source>
</evidence>
<evidence type="ECO:0000313" key="2">
    <source>
        <dbReference type="EnsemblPlants" id="HORVU.MOREX.r3.1HG0070520.1.CDS1"/>
    </source>
</evidence>
<dbReference type="Pfam" id="PF00078">
    <property type="entry name" value="RVT_1"/>
    <property type="match status" value="1"/>
</dbReference>
<dbReference type="AlphaFoldDB" id="A0A8I6WDV3"/>
<proteinExistence type="predicted"/>
<organism evidence="2 3">
    <name type="scientific">Hordeum vulgare subsp. vulgare</name>
    <name type="common">Domesticated barley</name>
    <dbReference type="NCBI Taxonomy" id="112509"/>
    <lineage>
        <taxon>Eukaryota</taxon>
        <taxon>Viridiplantae</taxon>
        <taxon>Streptophyta</taxon>
        <taxon>Embryophyta</taxon>
        <taxon>Tracheophyta</taxon>
        <taxon>Spermatophyta</taxon>
        <taxon>Magnoliopsida</taxon>
        <taxon>Liliopsida</taxon>
        <taxon>Poales</taxon>
        <taxon>Poaceae</taxon>
        <taxon>BOP clade</taxon>
        <taxon>Pooideae</taxon>
        <taxon>Triticodae</taxon>
        <taxon>Triticeae</taxon>
        <taxon>Hordeinae</taxon>
        <taxon>Hordeum</taxon>
    </lineage>
</organism>
<reference evidence="2" key="2">
    <citation type="submission" date="2020-10" db="EMBL/GenBank/DDBJ databases">
        <authorList>
            <person name="Scholz U."/>
            <person name="Mascher M."/>
            <person name="Fiebig A."/>
        </authorList>
    </citation>
    <scope>NUCLEOTIDE SEQUENCE [LARGE SCALE GENOMIC DNA]</scope>
    <source>
        <strain evidence="2">cv. Morex</strain>
    </source>
</reference>
<dbReference type="PROSITE" id="PS50878">
    <property type="entry name" value="RT_POL"/>
    <property type="match status" value="1"/>
</dbReference>
<dbReference type="PANTHER" id="PTHR31635">
    <property type="entry name" value="REVERSE TRANSCRIPTASE DOMAIN-CONTAINING PROTEIN-RELATED"/>
    <property type="match status" value="1"/>
</dbReference>
<dbReference type="PANTHER" id="PTHR31635:SF196">
    <property type="entry name" value="REVERSE TRANSCRIPTASE DOMAIN-CONTAINING PROTEIN-RELATED"/>
    <property type="match status" value="1"/>
</dbReference>
<dbReference type="InterPro" id="IPR000477">
    <property type="entry name" value="RT_dom"/>
</dbReference>
<feature type="domain" description="Reverse transcriptase" evidence="1">
    <location>
        <begin position="91"/>
        <end position="369"/>
    </location>
</feature>
<keyword evidence="3" id="KW-1185">Reference proteome</keyword>